<evidence type="ECO:0000313" key="2">
    <source>
        <dbReference type="Proteomes" id="UP000019812"/>
    </source>
</evidence>
<gene>
    <name evidence="1" type="ORF">CAPSK01_004176</name>
</gene>
<dbReference type="Proteomes" id="UP000019812">
    <property type="component" value="Unassembled WGS sequence"/>
</dbReference>
<dbReference type="EMBL" id="JDSS02000042">
    <property type="protein sequence ID" value="KFB66497.1"/>
    <property type="molecule type" value="Genomic_DNA"/>
</dbReference>
<protein>
    <submittedName>
        <fullName evidence="1">Uncharacterized protein</fullName>
    </submittedName>
</protein>
<proteinExistence type="predicted"/>
<dbReference type="AlphaFoldDB" id="A0A084XVK3"/>
<comment type="caution">
    <text evidence="1">The sequence shown here is derived from an EMBL/GenBank/DDBJ whole genome shotgun (WGS) entry which is preliminary data.</text>
</comment>
<evidence type="ECO:0000313" key="1">
    <source>
        <dbReference type="EMBL" id="KFB66497.1"/>
    </source>
</evidence>
<sequence length="68" mass="7781">MYQQRETLRSVRRIGPFERWRKIATGTAEAVEDMLVGERSLVREVGALQGERFCRQPGGQERDGTEGE</sequence>
<name>A0A084XVK3_9PROT</name>
<organism evidence="1 2">
    <name type="scientific">Candidatus Accumulibacter vicinus</name>
    <dbReference type="NCBI Taxonomy" id="2954382"/>
    <lineage>
        <taxon>Bacteria</taxon>
        <taxon>Pseudomonadati</taxon>
        <taxon>Pseudomonadota</taxon>
        <taxon>Betaproteobacteria</taxon>
        <taxon>Candidatus Accumulibacter</taxon>
    </lineage>
</organism>
<reference evidence="1 2" key="1">
    <citation type="submission" date="2014-07" db="EMBL/GenBank/DDBJ databases">
        <title>Expanding our view of genomic diversity in Candidatus Accumulibacter clades.</title>
        <authorList>
            <person name="Skennerton C.T."/>
            <person name="Barr J.J."/>
            <person name="Slater F.R."/>
            <person name="Bond P.L."/>
            <person name="Tyson G.W."/>
        </authorList>
    </citation>
    <scope>NUCLEOTIDE SEQUENCE [LARGE SCALE GENOMIC DNA]</scope>
    <source>
        <strain evidence="2">SK-01</strain>
    </source>
</reference>
<accession>A0A084XVK3</accession>